<dbReference type="SUPFAM" id="SSF82866">
    <property type="entry name" value="Multidrug efflux transporter AcrB transmembrane domain"/>
    <property type="match status" value="1"/>
</dbReference>
<dbReference type="WBParaSite" id="HPLM_0001480701-mRNA-1">
    <property type="protein sequence ID" value="HPLM_0001480701-mRNA-1"/>
    <property type="gene ID" value="HPLM_0001480701"/>
</dbReference>
<evidence type="ECO:0000256" key="2">
    <source>
        <dbReference type="ARBA" id="ARBA00005585"/>
    </source>
</evidence>
<name>A0A0N4WTA1_HAEPC</name>
<evidence type="ECO:0000313" key="10">
    <source>
        <dbReference type="Proteomes" id="UP000268014"/>
    </source>
</evidence>
<comment type="similarity">
    <text evidence="2">Belongs to the patched family.</text>
</comment>
<dbReference type="EMBL" id="UZAF01018712">
    <property type="protein sequence ID" value="VDO54206.1"/>
    <property type="molecule type" value="Genomic_DNA"/>
</dbReference>
<keyword evidence="5 7" id="KW-0472">Membrane</keyword>
<keyword evidence="10" id="KW-1185">Reference proteome</keyword>
<dbReference type="InterPro" id="IPR000731">
    <property type="entry name" value="SSD"/>
</dbReference>
<evidence type="ECO:0000256" key="7">
    <source>
        <dbReference type="SAM" id="Phobius"/>
    </source>
</evidence>
<feature type="transmembrane region" description="Helical" evidence="7">
    <location>
        <begin position="380"/>
        <end position="400"/>
    </location>
</feature>
<evidence type="ECO:0000256" key="1">
    <source>
        <dbReference type="ARBA" id="ARBA00004141"/>
    </source>
</evidence>
<keyword evidence="3 7" id="KW-0812">Transmembrane</keyword>
<feature type="transmembrane region" description="Helical" evidence="7">
    <location>
        <begin position="190"/>
        <end position="210"/>
    </location>
</feature>
<dbReference type="PROSITE" id="PS50156">
    <property type="entry name" value="SSD"/>
    <property type="match status" value="1"/>
</dbReference>
<evidence type="ECO:0000256" key="5">
    <source>
        <dbReference type="ARBA" id="ARBA00023136"/>
    </source>
</evidence>
<comment type="subcellular location">
    <subcellularLocation>
        <location evidence="1">Membrane</location>
        <topology evidence="1">Multi-pass membrane protein</topology>
    </subcellularLocation>
</comment>
<dbReference type="GO" id="GO:0018996">
    <property type="term" value="P:molting cycle, collagen and cuticulin-based cuticle"/>
    <property type="evidence" value="ECO:0007669"/>
    <property type="project" value="TreeGrafter"/>
</dbReference>
<dbReference type="GO" id="GO:0006897">
    <property type="term" value="P:endocytosis"/>
    <property type="evidence" value="ECO:0007669"/>
    <property type="project" value="TreeGrafter"/>
</dbReference>
<dbReference type="OMA" id="NATKWIN"/>
<dbReference type="Proteomes" id="UP000268014">
    <property type="component" value="Unassembled WGS sequence"/>
</dbReference>
<gene>
    <name evidence="9" type="ORF">HPLM_LOCUS14799</name>
</gene>
<dbReference type="AlphaFoldDB" id="A0A0N4WTA1"/>
<feature type="domain" description="SSD" evidence="8">
    <location>
        <begin position="187"/>
        <end position="342"/>
    </location>
</feature>
<dbReference type="PANTHER" id="PTHR10796:SF94">
    <property type="entry name" value="SSD DOMAIN-CONTAINING PROTEIN"/>
    <property type="match status" value="1"/>
</dbReference>
<reference evidence="9 10" key="2">
    <citation type="submission" date="2018-11" db="EMBL/GenBank/DDBJ databases">
        <authorList>
            <consortium name="Pathogen Informatics"/>
        </authorList>
    </citation>
    <scope>NUCLEOTIDE SEQUENCE [LARGE SCALE GENOMIC DNA]</scope>
    <source>
        <strain evidence="9 10">MHpl1</strain>
    </source>
</reference>
<dbReference type="Gene3D" id="1.20.1640.10">
    <property type="entry name" value="Multidrug efflux transporter AcrB transmembrane domain"/>
    <property type="match status" value="1"/>
</dbReference>
<feature type="transmembrane region" description="Helical" evidence="7">
    <location>
        <begin position="246"/>
        <end position="269"/>
    </location>
</feature>
<feature type="transmembrane region" description="Helical" evidence="7">
    <location>
        <begin position="281"/>
        <end position="305"/>
    </location>
</feature>
<reference evidence="11" key="1">
    <citation type="submission" date="2017-02" db="UniProtKB">
        <authorList>
            <consortium name="WormBaseParasite"/>
        </authorList>
    </citation>
    <scope>IDENTIFICATION</scope>
</reference>
<feature type="transmembrane region" description="Helical" evidence="7">
    <location>
        <begin position="216"/>
        <end position="239"/>
    </location>
</feature>
<keyword evidence="6" id="KW-0325">Glycoprotein</keyword>
<dbReference type="InterPro" id="IPR003392">
    <property type="entry name" value="PTHD_SSD"/>
</dbReference>
<dbReference type="OrthoDB" id="6510177at2759"/>
<dbReference type="GO" id="GO:0030659">
    <property type="term" value="C:cytoplasmic vesicle membrane"/>
    <property type="evidence" value="ECO:0007669"/>
    <property type="project" value="TreeGrafter"/>
</dbReference>
<evidence type="ECO:0000313" key="9">
    <source>
        <dbReference type="EMBL" id="VDO54206.1"/>
    </source>
</evidence>
<evidence type="ECO:0000313" key="11">
    <source>
        <dbReference type="WBParaSite" id="HPLM_0001480701-mRNA-1"/>
    </source>
</evidence>
<dbReference type="PANTHER" id="PTHR10796">
    <property type="entry name" value="PATCHED-RELATED"/>
    <property type="match status" value="1"/>
</dbReference>
<protein>
    <submittedName>
        <fullName evidence="11">SSD domain-containing protein</fullName>
    </submittedName>
</protein>
<sequence>MMSSKFADFYNISCAGLEIWVVLVTQKRSTGQRYMNMSMELLKEVERLDEFVRNTSTTFKGEVVHFSDLHKRDINYLFHWYKVNFFADINLTFPIGEAMGHKFFIGSHFFGVNRHQESEVGPIEQMEFVTLWYMSQVESFKEQQRLQALEMKLFELSRADNFSDLISFDMYGDQVANAEMLRGTFHTVKLFALGVVLMIIFMAIAFRHISLKSQPILILGAVGSPAIATATTFAILGWLDFPFNSIMCITPFLVMGIGVDDAFLLLHSWRSHGNLPAKERMYMVIHQIGPSMAITSATNTLAFGIGITSPTPQMSGFCLCTSVAILFDFIFEFAIFGPLMVIFYDEREEKPRGVNKSVDYSFGYFTISWESYTKVLLSPFGKFIVVTATVAIYVSAFIGVSRMKPSFDPSKTFPSDSDLMLSLRKFERVQSEYSPVNFISLLPSLTNPPEKASFFEMIGRLEHSESCYGPERTQLMLRRFLENITSLDYQYIPQFLADRQIKDKAVIQYRLDK</sequence>
<dbReference type="InterPro" id="IPR051697">
    <property type="entry name" value="Patched_domain-protein"/>
</dbReference>
<keyword evidence="4 7" id="KW-1133">Transmembrane helix</keyword>
<accession>A0A0N4WTA1</accession>
<proteinExistence type="inferred from homology"/>
<evidence type="ECO:0000259" key="8">
    <source>
        <dbReference type="PROSITE" id="PS50156"/>
    </source>
</evidence>
<organism evidence="11">
    <name type="scientific">Haemonchus placei</name>
    <name type="common">Barber's pole worm</name>
    <dbReference type="NCBI Taxonomy" id="6290"/>
    <lineage>
        <taxon>Eukaryota</taxon>
        <taxon>Metazoa</taxon>
        <taxon>Ecdysozoa</taxon>
        <taxon>Nematoda</taxon>
        <taxon>Chromadorea</taxon>
        <taxon>Rhabditida</taxon>
        <taxon>Rhabditina</taxon>
        <taxon>Rhabditomorpha</taxon>
        <taxon>Strongyloidea</taxon>
        <taxon>Trichostrongylidae</taxon>
        <taxon>Haemonchus</taxon>
    </lineage>
</organism>
<dbReference type="GO" id="GO:0005886">
    <property type="term" value="C:plasma membrane"/>
    <property type="evidence" value="ECO:0007669"/>
    <property type="project" value="TreeGrafter"/>
</dbReference>
<dbReference type="Pfam" id="PF02460">
    <property type="entry name" value="Patched"/>
    <property type="match status" value="1"/>
</dbReference>
<evidence type="ECO:0000256" key="4">
    <source>
        <dbReference type="ARBA" id="ARBA00022989"/>
    </source>
</evidence>
<evidence type="ECO:0000256" key="6">
    <source>
        <dbReference type="ARBA" id="ARBA00023180"/>
    </source>
</evidence>
<evidence type="ECO:0000256" key="3">
    <source>
        <dbReference type="ARBA" id="ARBA00022692"/>
    </source>
</evidence>
<feature type="transmembrane region" description="Helical" evidence="7">
    <location>
        <begin position="317"/>
        <end position="344"/>
    </location>
</feature>